<evidence type="ECO:0000256" key="1">
    <source>
        <dbReference type="ARBA" id="ARBA00009431"/>
    </source>
</evidence>
<dbReference type="InterPro" id="IPR029058">
    <property type="entry name" value="AB_hydrolase_fold"/>
</dbReference>
<dbReference type="InterPro" id="IPR001563">
    <property type="entry name" value="Peptidase_S10"/>
</dbReference>
<dbReference type="AlphaFoldDB" id="A0A9E7EHN8"/>
<sequence length="110" mass="12275">MYRSSFAVSHRHDFLSRYDRCFVVASSFLVLFLLLRSVFSALSASVVAHLPGCQGPPSIWRQGWYVTVDEVNGAELFYYFTASEGDPSQDPLLLWLTGGDRCSVFSGLAK</sequence>
<dbReference type="GO" id="GO:0006508">
    <property type="term" value="P:proteolysis"/>
    <property type="evidence" value="ECO:0007669"/>
    <property type="project" value="InterPro"/>
</dbReference>
<keyword evidence="3" id="KW-1185">Reference proteome</keyword>
<name>A0A9E7EHN8_9LILI</name>
<keyword evidence="2" id="KW-0645">Protease</keyword>
<keyword evidence="2" id="KW-0378">Hydrolase</keyword>
<organism evidence="2 3">
    <name type="scientific">Musa troglodytarum</name>
    <name type="common">fe'i banana</name>
    <dbReference type="NCBI Taxonomy" id="320322"/>
    <lineage>
        <taxon>Eukaryota</taxon>
        <taxon>Viridiplantae</taxon>
        <taxon>Streptophyta</taxon>
        <taxon>Embryophyta</taxon>
        <taxon>Tracheophyta</taxon>
        <taxon>Spermatophyta</taxon>
        <taxon>Magnoliopsida</taxon>
        <taxon>Liliopsida</taxon>
        <taxon>Zingiberales</taxon>
        <taxon>Musaceae</taxon>
        <taxon>Musa</taxon>
    </lineage>
</organism>
<dbReference type="GO" id="GO:0004185">
    <property type="term" value="F:serine-type carboxypeptidase activity"/>
    <property type="evidence" value="ECO:0007669"/>
    <property type="project" value="InterPro"/>
</dbReference>
<comment type="similarity">
    <text evidence="1">Belongs to the peptidase S10 family.</text>
</comment>
<dbReference type="EMBL" id="CP097502">
    <property type="protein sequence ID" value="URD77015.1"/>
    <property type="molecule type" value="Genomic_DNA"/>
</dbReference>
<dbReference type="Gene3D" id="3.40.50.1820">
    <property type="entry name" value="alpha/beta hydrolase"/>
    <property type="match status" value="1"/>
</dbReference>
<dbReference type="Pfam" id="PF00450">
    <property type="entry name" value="Peptidase_S10"/>
    <property type="match status" value="1"/>
</dbReference>
<protein>
    <submittedName>
        <fullName evidence="2">Serine carboxypeptidase-like</fullName>
    </submittedName>
</protein>
<dbReference type="Proteomes" id="UP001055439">
    <property type="component" value="Chromosome 1"/>
</dbReference>
<keyword evidence="2" id="KW-0121">Carboxypeptidase</keyword>
<evidence type="ECO:0000313" key="3">
    <source>
        <dbReference type="Proteomes" id="UP001055439"/>
    </source>
</evidence>
<accession>A0A9E7EHN8</accession>
<dbReference type="OrthoDB" id="678094at2759"/>
<dbReference type="SUPFAM" id="SSF53474">
    <property type="entry name" value="alpha/beta-Hydrolases"/>
    <property type="match status" value="1"/>
</dbReference>
<gene>
    <name evidence="2" type="ORF">MUK42_34181</name>
</gene>
<evidence type="ECO:0000313" key="2">
    <source>
        <dbReference type="EMBL" id="URD77015.1"/>
    </source>
</evidence>
<proteinExistence type="inferred from homology"/>
<reference evidence="2" key="1">
    <citation type="submission" date="2022-05" db="EMBL/GenBank/DDBJ databases">
        <title>The Musa troglodytarum L. genome provides insights into the mechanism of non-climacteric behaviour and enrichment of carotenoids.</title>
        <authorList>
            <person name="Wang J."/>
        </authorList>
    </citation>
    <scope>NUCLEOTIDE SEQUENCE</scope>
    <source>
        <tissue evidence="2">Leaf</tissue>
    </source>
</reference>